<dbReference type="FunCoup" id="M1E174">
    <property type="interactions" value="26"/>
</dbReference>
<organism evidence="2 3">
    <name type="scientific">Solanum tuberosum</name>
    <name type="common">Potato</name>
    <dbReference type="NCBI Taxonomy" id="4113"/>
    <lineage>
        <taxon>Eukaryota</taxon>
        <taxon>Viridiplantae</taxon>
        <taxon>Streptophyta</taxon>
        <taxon>Embryophyta</taxon>
        <taxon>Tracheophyta</taxon>
        <taxon>Spermatophyta</taxon>
        <taxon>Magnoliopsida</taxon>
        <taxon>eudicotyledons</taxon>
        <taxon>Gunneridae</taxon>
        <taxon>Pentapetalae</taxon>
        <taxon>asterids</taxon>
        <taxon>lamiids</taxon>
        <taxon>Solanales</taxon>
        <taxon>Solanaceae</taxon>
        <taxon>Solanoideae</taxon>
        <taxon>Solaneae</taxon>
        <taxon>Solanum</taxon>
    </lineage>
</organism>
<dbReference type="NCBIfam" id="TIGR01640">
    <property type="entry name" value="F_box_assoc_1"/>
    <property type="match status" value="1"/>
</dbReference>
<dbReference type="Gramene" id="PGSC0003DMT400097695">
    <property type="protein sequence ID" value="PGSC0003DMT400097695"/>
    <property type="gene ID" value="PGSC0003DMG400047266"/>
</dbReference>
<reference evidence="2" key="2">
    <citation type="submission" date="2015-06" db="UniProtKB">
        <authorList>
            <consortium name="EnsemblPlants"/>
        </authorList>
    </citation>
    <scope>IDENTIFICATION</scope>
    <source>
        <strain evidence="2">DM1-3 516 R44</strain>
    </source>
</reference>
<dbReference type="Pfam" id="PF08268">
    <property type="entry name" value="FBA_3"/>
    <property type="match status" value="1"/>
</dbReference>
<dbReference type="PANTHER" id="PTHR31111">
    <property type="entry name" value="BNAA05G37150D PROTEIN-RELATED"/>
    <property type="match status" value="1"/>
</dbReference>
<dbReference type="HOGENOM" id="CLU_027176_8_1_1"/>
<dbReference type="EnsemblPlants" id="PGSC0003DMT400097695">
    <property type="protein sequence ID" value="PGSC0003DMT400097695"/>
    <property type="gene ID" value="PGSC0003DMG400047266"/>
</dbReference>
<dbReference type="Proteomes" id="UP000011115">
    <property type="component" value="Unassembled WGS sequence"/>
</dbReference>
<name>M1E174_SOLTU</name>
<feature type="domain" description="F-box associated beta-propeller type 3" evidence="1">
    <location>
        <begin position="9"/>
        <end position="281"/>
    </location>
</feature>
<dbReference type="PaxDb" id="4113-PGSC0003DMT400097695"/>
<protein>
    <submittedName>
        <fullName evidence="2">F-box protein</fullName>
    </submittedName>
</protein>
<proteinExistence type="predicted"/>
<dbReference type="InParanoid" id="M1E174"/>
<dbReference type="PANTHER" id="PTHR31111:SF139">
    <property type="entry name" value="F-BOX ASSOCIATED DOMAIN-CONTAINING PROTEIN"/>
    <property type="match status" value="1"/>
</dbReference>
<evidence type="ECO:0000313" key="3">
    <source>
        <dbReference type="Proteomes" id="UP000011115"/>
    </source>
</evidence>
<evidence type="ECO:0000313" key="2">
    <source>
        <dbReference type="EnsemblPlants" id="PGSC0003DMT400097695"/>
    </source>
</evidence>
<dbReference type="InterPro" id="IPR013187">
    <property type="entry name" value="F-box-assoc_dom_typ3"/>
</dbReference>
<keyword evidence="3" id="KW-1185">Reference proteome</keyword>
<dbReference type="OMA" id="WISINVI"/>
<accession>M1E174</accession>
<sequence>MSRPGGTKFVLRKRWESIFCTAEQREDEKDSTPFLQIARYNYLYLHGLEDHSQLNCVNGLCCMWDSLSTRPVAIFNLSTREVRFLPSIDEEFSPCNCSLGFEREEEKFKVFSRYKGRHWVFTVGIDKSWRNTKSISFAIPYFKPSVCISGVIYEFIIKGAIAAIDVKSETIALWNSTHESVYHYELIEVKGKLEVIDYRKWVNGYLDLWILDQTPQRKWEWHIIGVPSIWNAIKPRFVSSFMTHNGEISFVIILKSGACLCYDFTRKSWRELKIMELPKENYIRGIYSYVESLVPLG</sequence>
<dbReference type="AlphaFoldDB" id="M1E174"/>
<evidence type="ECO:0000259" key="1">
    <source>
        <dbReference type="Pfam" id="PF08268"/>
    </source>
</evidence>
<reference evidence="3" key="1">
    <citation type="journal article" date="2011" name="Nature">
        <title>Genome sequence and analysis of the tuber crop potato.</title>
        <authorList>
            <consortium name="The Potato Genome Sequencing Consortium"/>
        </authorList>
    </citation>
    <scope>NUCLEOTIDE SEQUENCE [LARGE SCALE GENOMIC DNA]</scope>
    <source>
        <strain evidence="3">cv. DM1-3 516 R44</strain>
    </source>
</reference>
<dbReference type="InterPro" id="IPR017451">
    <property type="entry name" value="F-box-assoc_interact_dom"/>
</dbReference>